<evidence type="ECO:0000256" key="1">
    <source>
        <dbReference type="ARBA" id="ARBA00004202"/>
    </source>
</evidence>
<keyword evidence="12" id="KW-1185">Reference proteome</keyword>
<evidence type="ECO:0000256" key="9">
    <source>
        <dbReference type="ARBA" id="ARBA00023136"/>
    </source>
</evidence>
<evidence type="ECO:0000313" key="11">
    <source>
        <dbReference type="EMBL" id="AUH32563.1"/>
    </source>
</evidence>
<evidence type="ECO:0000256" key="5">
    <source>
        <dbReference type="ARBA" id="ARBA00022741"/>
    </source>
</evidence>
<dbReference type="PROSITE" id="PS00211">
    <property type="entry name" value="ABC_TRANSPORTER_1"/>
    <property type="match status" value="1"/>
</dbReference>
<dbReference type="CDD" id="cd03214">
    <property type="entry name" value="ABC_Iron-Siderophores_B12_Hemin"/>
    <property type="match status" value="1"/>
</dbReference>
<feature type="domain" description="ABC transporter" evidence="10">
    <location>
        <begin position="2"/>
        <end position="238"/>
    </location>
</feature>
<dbReference type="InterPro" id="IPR027417">
    <property type="entry name" value="P-loop_NTPase"/>
</dbReference>
<dbReference type="InterPro" id="IPR003593">
    <property type="entry name" value="AAA+_ATPase"/>
</dbReference>
<dbReference type="GO" id="GO:0005524">
    <property type="term" value="F:ATP binding"/>
    <property type="evidence" value="ECO:0007669"/>
    <property type="project" value="UniProtKB-KW"/>
</dbReference>
<keyword evidence="2" id="KW-0813">Transport</keyword>
<dbReference type="AlphaFoldDB" id="A0A2K9ECB2"/>
<evidence type="ECO:0000256" key="2">
    <source>
        <dbReference type="ARBA" id="ARBA00022448"/>
    </source>
</evidence>
<dbReference type="Proteomes" id="UP000233742">
    <property type="component" value="Chromosome"/>
</dbReference>
<keyword evidence="6 11" id="KW-0067">ATP-binding</keyword>
<dbReference type="Pfam" id="PF00005">
    <property type="entry name" value="ABC_tran"/>
    <property type="match status" value="1"/>
</dbReference>
<dbReference type="OrthoDB" id="9805601at2"/>
<keyword evidence="8" id="KW-0406">Ion transport</keyword>
<sequence length="253" mass="27265">MIEISGLYLQHDGQQILKDIDAQIPASGLTAVIGPNGAGKSSLLHCLAGLVAPSEGSIRVNGIDIIAARAEERARVVALLPQGTSSLPRLTVADLVAFGRWPHHRGRPGPQDHEIVAASLRVFDLEALADRRLDTLSGGQRQRAFVAMAYAQSTPWILLDEPLSALDPKYAIDIMRRIHALSRPGADIRGPVVVLHDLGMAARYADWILCLKDGHLFKSAPRAEVVTSNTLSELFDTAITVEQVKGCPVVIVE</sequence>
<dbReference type="PANTHER" id="PTHR42771">
    <property type="entry name" value="IRON(3+)-HYDROXAMATE IMPORT ATP-BINDING PROTEIN FHUC"/>
    <property type="match status" value="1"/>
</dbReference>
<evidence type="ECO:0000256" key="6">
    <source>
        <dbReference type="ARBA" id="ARBA00022840"/>
    </source>
</evidence>
<dbReference type="GO" id="GO:0006826">
    <property type="term" value="P:iron ion transport"/>
    <property type="evidence" value="ECO:0007669"/>
    <property type="project" value="UniProtKB-KW"/>
</dbReference>
<dbReference type="Gene3D" id="3.40.50.300">
    <property type="entry name" value="P-loop containing nucleotide triphosphate hydrolases"/>
    <property type="match status" value="1"/>
</dbReference>
<keyword evidence="9" id="KW-0472">Membrane</keyword>
<dbReference type="InterPro" id="IPR017871">
    <property type="entry name" value="ABC_transporter-like_CS"/>
</dbReference>
<dbReference type="GO" id="GO:0005886">
    <property type="term" value="C:plasma membrane"/>
    <property type="evidence" value="ECO:0007669"/>
    <property type="project" value="UniProtKB-SubCell"/>
</dbReference>
<evidence type="ECO:0000256" key="4">
    <source>
        <dbReference type="ARBA" id="ARBA00022496"/>
    </source>
</evidence>
<dbReference type="SUPFAM" id="SSF52540">
    <property type="entry name" value="P-loop containing nucleoside triphosphate hydrolases"/>
    <property type="match status" value="1"/>
</dbReference>
<evidence type="ECO:0000256" key="3">
    <source>
        <dbReference type="ARBA" id="ARBA00022475"/>
    </source>
</evidence>
<dbReference type="GO" id="GO:0016887">
    <property type="term" value="F:ATP hydrolysis activity"/>
    <property type="evidence" value="ECO:0007669"/>
    <property type="project" value="InterPro"/>
</dbReference>
<keyword evidence="3" id="KW-1003">Cell membrane</keyword>
<dbReference type="PANTHER" id="PTHR42771:SF3">
    <property type="entry name" value="PETROBACTIN IMPORT ATP-BINDING PROTEIN YCLP"/>
    <property type="match status" value="1"/>
</dbReference>
<dbReference type="RefSeq" id="WP_101459238.1">
    <property type="nucleotide sequence ID" value="NZ_CP025408.1"/>
</dbReference>
<dbReference type="InterPro" id="IPR003439">
    <property type="entry name" value="ABC_transporter-like_ATP-bd"/>
</dbReference>
<organism evidence="11 12">
    <name type="scientific">Paracoccus tegillarcae</name>
    <dbReference type="NCBI Taxonomy" id="1529068"/>
    <lineage>
        <taxon>Bacteria</taxon>
        <taxon>Pseudomonadati</taxon>
        <taxon>Pseudomonadota</taxon>
        <taxon>Alphaproteobacteria</taxon>
        <taxon>Rhodobacterales</taxon>
        <taxon>Paracoccaceae</taxon>
        <taxon>Paracoccus</taxon>
    </lineage>
</organism>
<proteinExistence type="predicted"/>
<name>A0A2K9ECB2_9RHOB</name>
<accession>A0A2K9ECB2</accession>
<dbReference type="EMBL" id="CP025408">
    <property type="protein sequence ID" value="AUH32563.1"/>
    <property type="molecule type" value="Genomic_DNA"/>
</dbReference>
<dbReference type="InterPro" id="IPR051535">
    <property type="entry name" value="Siderophore_ABC-ATPase"/>
</dbReference>
<evidence type="ECO:0000259" key="10">
    <source>
        <dbReference type="PROSITE" id="PS50893"/>
    </source>
</evidence>
<reference evidence="11 12" key="1">
    <citation type="submission" date="2017-12" db="EMBL/GenBank/DDBJ databases">
        <authorList>
            <person name="Hurst M.R.H."/>
        </authorList>
    </citation>
    <scope>NUCLEOTIDE SEQUENCE [LARGE SCALE GENOMIC DNA]</scope>
    <source>
        <strain evidence="11 12">BM15</strain>
    </source>
</reference>
<keyword evidence="4" id="KW-0410">Iron transport</keyword>
<gene>
    <name evidence="11" type="ORF">CUV01_03465</name>
</gene>
<dbReference type="SMART" id="SM00382">
    <property type="entry name" value="AAA"/>
    <property type="match status" value="1"/>
</dbReference>
<comment type="subcellular location">
    <subcellularLocation>
        <location evidence="1">Cell membrane</location>
        <topology evidence="1">Peripheral membrane protein</topology>
    </subcellularLocation>
</comment>
<evidence type="ECO:0000256" key="8">
    <source>
        <dbReference type="ARBA" id="ARBA00023065"/>
    </source>
</evidence>
<keyword evidence="7" id="KW-0408">Iron</keyword>
<dbReference type="KEGG" id="paro:CUV01_03465"/>
<evidence type="ECO:0000256" key="7">
    <source>
        <dbReference type="ARBA" id="ARBA00023004"/>
    </source>
</evidence>
<protein>
    <submittedName>
        <fullName evidence="11">ABC transporter ATP-binding protein</fullName>
    </submittedName>
</protein>
<dbReference type="PROSITE" id="PS50893">
    <property type="entry name" value="ABC_TRANSPORTER_2"/>
    <property type="match status" value="1"/>
</dbReference>
<keyword evidence="5" id="KW-0547">Nucleotide-binding</keyword>
<evidence type="ECO:0000313" key="12">
    <source>
        <dbReference type="Proteomes" id="UP000233742"/>
    </source>
</evidence>